<feature type="compositionally biased region" description="Acidic residues" evidence="2">
    <location>
        <begin position="252"/>
        <end position="262"/>
    </location>
</feature>
<accession>A0A5N5XBX3</accession>
<dbReference type="PROSITE" id="PS50157">
    <property type="entry name" value="ZINC_FINGER_C2H2_2"/>
    <property type="match status" value="1"/>
</dbReference>
<feature type="compositionally biased region" description="Basic and acidic residues" evidence="2">
    <location>
        <begin position="412"/>
        <end position="437"/>
    </location>
</feature>
<dbReference type="OrthoDB" id="2152896at2759"/>
<feature type="compositionally biased region" description="Polar residues" evidence="2">
    <location>
        <begin position="367"/>
        <end position="380"/>
    </location>
</feature>
<reference evidence="4 5" key="1">
    <citation type="submission" date="2019-04" db="EMBL/GenBank/DDBJ databases">
        <title>Friends and foes A comparative genomics study of 23 Aspergillus species from section Flavi.</title>
        <authorList>
            <consortium name="DOE Joint Genome Institute"/>
            <person name="Kjaerbolling I."/>
            <person name="Vesth T."/>
            <person name="Frisvad J.C."/>
            <person name="Nybo J.L."/>
            <person name="Theobald S."/>
            <person name="Kildgaard S."/>
            <person name="Isbrandt T."/>
            <person name="Kuo A."/>
            <person name="Sato A."/>
            <person name="Lyhne E.K."/>
            <person name="Kogle M.E."/>
            <person name="Wiebenga A."/>
            <person name="Kun R.S."/>
            <person name="Lubbers R.J."/>
            <person name="Makela M.R."/>
            <person name="Barry K."/>
            <person name="Chovatia M."/>
            <person name="Clum A."/>
            <person name="Daum C."/>
            <person name="Haridas S."/>
            <person name="He G."/>
            <person name="LaButti K."/>
            <person name="Lipzen A."/>
            <person name="Mondo S."/>
            <person name="Riley R."/>
            <person name="Salamov A."/>
            <person name="Simmons B.A."/>
            <person name="Magnuson J.K."/>
            <person name="Henrissat B."/>
            <person name="Mortensen U.H."/>
            <person name="Larsen T.O."/>
            <person name="Devries R.P."/>
            <person name="Grigoriev I.V."/>
            <person name="Machida M."/>
            <person name="Baker S.E."/>
            <person name="Andersen M.R."/>
        </authorList>
    </citation>
    <scope>NUCLEOTIDE SEQUENCE [LARGE SCALE GENOMIC DNA]</scope>
    <source>
        <strain evidence="4 5">CBS 151.66</strain>
    </source>
</reference>
<feature type="region of interest" description="Disordered" evidence="2">
    <location>
        <begin position="1"/>
        <end position="41"/>
    </location>
</feature>
<dbReference type="InterPro" id="IPR013087">
    <property type="entry name" value="Znf_C2H2_type"/>
</dbReference>
<keyword evidence="1" id="KW-0862">Zinc</keyword>
<evidence type="ECO:0000256" key="2">
    <source>
        <dbReference type="SAM" id="MobiDB-lite"/>
    </source>
</evidence>
<evidence type="ECO:0000313" key="4">
    <source>
        <dbReference type="EMBL" id="KAB8078268.1"/>
    </source>
</evidence>
<keyword evidence="5" id="KW-1185">Reference proteome</keyword>
<feature type="region of interest" description="Disordered" evidence="2">
    <location>
        <begin position="342"/>
        <end position="394"/>
    </location>
</feature>
<feature type="region of interest" description="Disordered" evidence="2">
    <location>
        <begin position="62"/>
        <end position="156"/>
    </location>
</feature>
<keyword evidence="1" id="KW-0863">Zinc-finger</keyword>
<protein>
    <recommendedName>
        <fullName evidence="3">C2H2-type domain-containing protein</fullName>
    </recommendedName>
</protein>
<organism evidence="4 5">
    <name type="scientific">Aspergillus leporis</name>
    <dbReference type="NCBI Taxonomy" id="41062"/>
    <lineage>
        <taxon>Eukaryota</taxon>
        <taxon>Fungi</taxon>
        <taxon>Dikarya</taxon>
        <taxon>Ascomycota</taxon>
        <taxon>Pezizomycotina</taxon>
        <taxon>Eurotiomycetes</taxon>
        <taxon>Eurotiomycetidae</taxon>
        <taxon>Eurotiales</taxon>
        <taxon>Aspergillaceae</taxon>
        <taxon>Aspergillus</taxon>
        <taxon>Aspergillus subgen. Circumdati</taxon>
    </lineage>
</organism>
<feature type="domain" description="C2H2-type" evidence="3">
    <location>
        <begin position="159"/>
        <end position="181"/>
    </location>
</feature>
<feature type="compositionally biased region" description="Low complexity" evidence="2">
    <location>
        <begin position="226"/>
        <end position="236"/>
    </location>
</feature>
<gene>
    <name evidence="4" type="ORF">BDV29DRAFT_166835</name>
</gene>
<feature type="region of interest" description="Disordered" evidence="2">
    <location>
        <begin position="412"/>
        <end position="455"/>
    </location>
</feature>
<dbReference type="GO" id="GO:0008270">
    <property type="term" value="F:zinc ion binding"/>
    <property type="evidence" value="ECO:0007669"/>
    <property type="project" value="UniProtKB-KW"/>
</dbReference>
<feature type="compositionally biased region" description="Pro residues" evidence="2">
    <location>
        <begin position="348"/>
        <end position="360"/>
    </location>
</feature>
<evidence type="ECO:0000259" key="3">
    <source>
        <dbReference type="PROSITE" id="PS50157"/>
    </source>
</evidence>
<dbReference type="Proteomes" id="UP000326565">
    <property type="component" value="Unassembled WGS sequence"/>
</dbReference>
<feature type="region of interest" description="Disordered" evidence="2">
    <location>
        <begin position="213"/>
        <end position="267"/>
    </location>
</feature>
<sequence length="455" mass="48708">MASFKELSLSRPLPQSNPRHHAHSISLGAVNANHRVTRRKSVTTAAAANAAAVAVATSLKDSVGESAGVPMPSLRRGSRKGLESSSVGAPSGFGSYFSRSMNSPSHEPPVARKTSPSTSNDSSSTTAVDKSDNNKNRNRRASEGSHLVKGEGKRSMTELRCDRCGKGYKHGSCLSKHMWEHDPAWTITSKLLISKHQQVQLLEAASVLVNMNVDDPPAEGAEAESEISSASPNASSELRDGLSSAETTPPPMEEDDEDDDMSPEPTMEKRFSVSNASGFLSHSYQSVPSSSFTGSAPWASPAFSHYRQSSIDTRPSTAEAKLHEDDEADLAAAIGLCNFGTPRTRPVPMSPSIPPVPPLPSRFLDQAGTSGSQSQSLDQSATKEADVTFPNSTPNLFLSLSYNPSLSYKVSDEREVRMGDAERTTRQNRNADVDFGHRSTAAGDDDDGVFGRMEE</sequence>
<dbReference type="PROSITE" id="PS00028">
    <property type="entry name" value="ZINC_FINGER_C2H2_1"/>
    <property type="match status" value="1"/>
</dbReference>
<dbReference type="AlphaFoldDB" id="A0A5N5XBX3"/>
<keyword evidence="1" id="KW-0479">Metal-binding</keyword>
<feature type="compositionally biased region" description="Low complexity" evidence="2">
    <location>
        <begin position="114"/>
        <end position="126"/>
    </location>
</feature>
<feature type="compositionally biased region" description="Basic and acidic residues" evidence="2">
    <location>
        <begin position="129"/>
        <end position="156"/>
    </location>
</feature>
<dbReference type="EMBL" id="ML732160">
    <property type="protein sequence ID" value="KAB8078268.1"/>
    <property type="molecule type" value="Genomic_DNA"/>
</dbReference>
<evidence type="ECO:0000313" key="5">
    <source>
        <dbReference type="Proteomes" id="UP000326565"/>
    </source>
</evidence>
<name>A0A5N5XBX3_9EURO</name>
<proteinExistence type="predicted"/>
<evidence type="ECO:0000256" key="1">
    <source>
        <dbReference type="PROSITE-ProRule" id="PRU00042"/>
    </source>
</evidence>